<dbReference type="PANTHER" id="PTHR45080">
    <property type="entry name" value="CONTACTIN 5"/>
    <property type="match status" value="1"/>
</dbReference>
<feature type="domain" description="Ig-like" evidence="3">
    <location>
        <begin position="24"/>
        <end position="96"/>
    </location>
</feature>
<dbReference type="Proteomes" id="UP001163046">
    <property type="component" value="Unassembled WGS sequence"/>
</dbReference>
<dbReference type="InterPro" id="IPR036179">
    <property type="entry name" value="Ig-like_dom_sf"/>
</dbReference>
<dbReference type="GO" id="GO:0005886">
    <property type="term" value="C:plasma membrane"/>
    <property type="evidence" value="ECO:0007669"/>
    <property type="project" value="TreeGrafter"/>
</dbReference>
<dbReference type="SMART" id="SM00408">
    <property type="entry name" value="IGc2"/>
    <property type="match status" value="1"/>
</dbReference>
<keyword evidence="2" id="KW-1015">Disulfide bond</keyword>
<dbReference type="InterPro" id="IPR007110">
    <property type="entry name" value="Ig-like_dom"/>
</dbReference>
<dbReference type="InterPro" id="IPR003598">
    <property type="entry name" value="Ig_sub2"/>
</dbReference>
<accession>A0A9X0CNN9</accession>
<evidence type="ECO:0000259" key="3">
    <source>
        <dbReference type="PROSITE" id="PS50835"/>
    </source>
</evidence>
<name>A0A9X0CNN9_9CNID</name>
<proteinExistence type="predicted"/>
<evidence type="ECO:0000313" key="5">
    <source>
        <dbReference type="Proteomes" id="UP001163046"/>
    </source>
</evidence>
<dbReference type="AlphaFoldDB" id="A0A9X0CNN9"/>
<dbReference type="SUPFAM" id="SSF48726">
    <property type="entry name" value="Immunoglobulin"/>
    <property type="match status" value="1"/>
</dbReference>
<dbReference type="OrthoDB" id="5988528at2759"/>
<evidence type="ECO:0000313" key="4">
    <source>
        <dbReference type="EMBL" id="KAJ7369761.1"/>
    </source>
</evidence>
<evidence type="ECO:0000256" key="2">
    <source>
        <dbReference type="ARBA" id="ARBA00023157"/>
    </source>
</evidence>
<dbReference type="Gene3D" id="2.60.40.10">
    <property type="entry name" value="Immunoglobulins"/>
    <property type="match status" value="1"/>
</dbReference>
<gene>
    <name evidence="4" type="primary">IGSF9_3</name>
    <name evidence="4" type="ORF">OS493_036653</name>
</gene>
<keyword evidence="5" id="KW-1185">Reference proteome</keyword>
<dbReference type="GO" id="GO:0030424">
    <property type="term" value="C:axon"/>
    <property type="evidence" value="ECO:0007669"/>
    <property type="project" value="TreeGrafter"/>
</dbReference>
<dbReference type="InterPro" id="IPR050958">
    <property type="entry name" value="Cell_Adh-Cytoskel_Orgn"/>
</dbReference>
<dbReference type="PANTHER" id="PTHR45080:SF8">
    <property type="entry name" value="IG-LIKE DOMAIN-CONTAINING PROTEIN"/>
    <property type="match status" value="1"/>
</dbReference>
<reference evidence="4" key="1">
    <citation type="submission" date="2023-01" db="EMBL/GenBank/DDBJ databases">
        <title>Genome assembly of the deep-sea coral Lophelia pertusa.</title>
        <authorList>
            <person name="Herrera S."/>
            <person name="Cordes E."/>
        </authorList>
    </citation>
    <scope>NUCLEOTIDE SEQUENCE</scope>
    <source>
        <strain evidence="4">USNM1676648</strain>
        <tissue evidence="4">Polyp</tissue>
    </source>
</reference>
<sequence>MVDNKMRGLIRVICFLSFIHPVPPRFVETPDRVISVIGNKVASVSCRAFGFPSPTIVWSRGLVSLPQGRTTVTNVTLNISNFSPHDSGTYQCKASN</sequence>
<dbReference type="GO" id="GO:0007156">
    <property type="term" value="P:homophilic cell adhesion via plasma membrane adhesion molecules"/>
    <property type="evidence" value="ECO:0007669"/>
    <property type="project" value="TreeGrafter"/>
</dbReference>
<evidence type="ECO:0000256" key="1">
    <source>
        <dbReference type="ARBA" id="ARBA00022729"/>
    </source>
</evidence>
<dbReference type="EMBL" id="MU826888">
    <property type="protein sequence ID" value="KAJ7369761.1"/>
    <property type="molecule type" value="Genomic_DNA"/>
</dbReference>
<dbReference type="InterPro" id="IPR013783">
    <property type="entry name" value="Ig-like_fold"/>
</dbReference>
<dbReference type="GO" id="GO:0043025">
    <property type="term" value="C:neuronal cell body"/>
    <property type="evidence" value="ECO:0007669"/>
    <property type="project" value="TreeGrafter"/>
</dbReference>
<feature type="non-terminal residue" evidence="4">
    <location>
        <position position="96"/>
    </location>
</feature>
<dbReference type="Pfam" id="PF13927">
    <property type="entry name" value="Ig_3"/>
    <property type="match status" value="1"/>
</dbReference>
<comment type="caution">
    <text evidence="4">The sequence shown here is derived from an EMBL/GenBank/DDBJ whole genome shotgun (WGS) entry which is preliminary data.</text>
</comment>
<keyword evidence="1" id="KW-0732">Signal</keyword>
<protein>
    <submittedName>
        <fullName evidence="4">Immunoglobulin super member 9</fullName>
    </submittedName>
</protein>
<dbReference type="GO" id="GO:0050808">
    <property type="term" value="P:synapse organization"/>
    <property type="evidence" value="ECO:0007669"/>
    <property type="project" value="TreeGrafter"/>
</dbReference>
<dbReference type="PROSITE" id="PS50835">
    <property type="entry name" value="IG_LIKE"/>
    <property type="match status" value="1"/>
</dbReference>
<dbReference type="GO" id="GO:0008046">
    <property type="term" value="F:axon guidance receptor activity"/>
    <property type="evidence" value="ECO:0007669"/>
    <property type="project" value="TreeGrafter"/>
</dbReference>
<organism evidence="4 5">
    <name type="scientific">Desmophyllum pertusum</name>
    <dbReference type="NCBI Taxonomy" id="174260"/>
    <lineage>
        <taxon>Eukaryota</taxon>
        <taxon>Metazoa</taxon>
        <taxon>Cnidaria</taxon>
        <taxon>Anthozoa</taxon>
        <taxon>Hexacorallia</taxon>
        <taxon>Scleractinia</taxon>
        <taxon>Caryophylliina</taxon>
        <taxon>Caryophylliidae</taxon>
        <taxon>Desmophyllum</taxon>
    </lineage>
</organism>